<dbReference type="EMBL" id="JARPUR010000001">
    <property type="protein sequence ID" value="KAK4885981.1"/>
    <property type="molecule type" value="Genomic_DNA"/>
</dbReference>
<evidence type="ECO:0000256" key="1">
    <source>
        <dbReference type="SAM" id="Coils"/>
    </source>
</evidence>
<evidence type="ECO:0000313" key="4">
    <source>
        <dbReference type="Proteomes" id="UP001353858"/>
    </source>
</evidence>
<dbReference type="Proteomes" id="UP001353858">
    <property type="component" value="Unassembled WGS sequence"/>
</dbReference>
<keyword evidence="1" id="KW-0175">Coiled coil</keyword>
<sequence>MMRGKRLVELAKKSLEDKGSGTNPIKNNKAYDFQDESNDYNIEDNTSSSDYIPSSDISNESSSSSEYLQTVLAKMYNDTQTHETQVLNQTFELKEQSLQNEEIDTVNVEMPENGEAIESILKEIGNNKSKPNVVKELAPTLYNMFDSNKDFCPYCYTEIGHFARHLITKHSDEIEIKNISAMPLKSKKRRDAIIALRKKGNFVLKQQKDVLRPVRKDKNLNQDNNNEDNNDIQYYPCENCLGYYKKKYLWRHKKNCKSKLENIKPSSRIQHLTKSQTFLATVGLLGNYLNKSRIKEEVLNIMRPDEISFVAKNDSLICLFGESYLNKHKRKQMCTVVSNKMRELARLKIVLKKSTTITDFIDLLTPEMYGHLVSAAKIISGYNPETKTFRASSLALHMGSTLKFVCDIAKKAIITRNPLFSHLKTETKQKIDELRDIITNHWCNDLSSLANKCLNEKKWEKPKLLPLTADINTFNNYVASLADTAYEKLQNGEEIENNYKILAECVLTTVLVFNRKRVGEVQFLEIQAYERDFENINQEETLNSLTELEKTMSATFKRVVVFGKEMDQIAKFMGHTQKTHMEFYRLSEDIYQTAKVAKVLLLLNAGKGKEIKGKSLADIAINEDTLHSDEENEAQAIDEEVQHEEKQYQELSELQLIRIADFLEKKMKAFVIIVAVCLLAHRAHAWGGLFNRFSPEMLANMGYGGHSGFIQRAGDEGILEEFEGEAEDEPCYGRRCTANEHCCPGSVCVDVDGVVGTCLFAYGRRAGELCRRDSDCESGLLCAEPETGGSTRVCRPPVRQDKQYSETCNMSSECDISRGLCCQLQRRHRQAPRKVCSYFKDPLVCIGPVASDQIKNSIQHTAGEKRLTGFTAYKRPMH</sequence>
<proteinExistence type="predicted"/>
<feature type="coiled-coil region" evidence="1">
    <location>
        <begin position="627"/>
        <end position="654"/>
    </location>
</feature>
<feature type="region of interest" description="Disordered" evidence="2">
    <location>
        <begin position="10"/>
        <end position="63"/>
    </location>
</feature>
<dbReference type="AlphaFoldDB" id="A0AAN7PPM8"/>
<dbReference type="PANTHER" id="PTHR33480">
    <property type="entry name" value="SET DOMAIN-CONTAINING PROTEIN-RELATED"/>
    <property type="match status" value="1"/>
</dbReference>
<feature type="compositionally biased region" description="Acidic residues" evidence="2">
    <location>
        <begin position="33"/>
        <end position="42"/>
    </location>
</feature>
<feature type="compositionally biased region" description="Basic and acidic residues" evidence="2">
    <location>
        <begin position="10"/>
        <end position="19"/>
    </location>
</feature>
<evidence type="ECO:0000313" key="3">
    <source>
        <dbReference type="EMBL" id="KAK4885981.1"/>
    </source>
</evidence>
<dbReference type="PANTHER" id="PTHR33480:SF1">
    <property type="entry name" value="TYR RECOMBINASE DOMAIN-CONTAINING PROTEIN"/>
    <property type="match status" value="1"/>
</dbReference>
<gene>
    <name evidence="3" type="ORF">RN001_002252</name>
</gene>
<accession>A0AAN7PPM8</accession>
<comment type="caution">
    <text evidence="3">The sequence shown here is derived from an EMBL/GenBank/DDBJ whole genome shotgun (WGS) entry which is preliminary data.</text>
</comment>
<name>A0AAN7PPM8_9COLE</name>
<organism evidence="3 4">
    <name type="scientific">Aquatica leii</name>
    <dbReference type="NCBI Taxonomy" id="1421715"/>
    <lineage>
        <taxon>Eukaryota</taxon>
        <taxon>Metazoa</taxon>
        <taxon>Ecdysozoa</taxon>
        <taxon>Arthropoda</taxon>
        <taxon>Hexapoda</taxon>
        <taxon>Insecta</taxon>
        <taxon>Pterygota</taxon>
        <taxon>Neoptera</taxon>
        <taxon>Endopterygota</taxon>
        <taxon>Coleoptera</taxon>
        <taxon>Polyphaga</taxon>
        <taxon>Elateriformia</taxon>
        <taxon>Elateroidea</taxon>
        <taxon>Lampyridae</taxon>
        <taxon>Luciolinae</taxon>
        <taxon>Aquatica</taxon>
    </lineage>
</organism>
<protein>
    <submittedName>
        <fullName evidence="3">Uncharacterized protein</fullName>
    </submittedName>
</protein>
<feature type="compositionally biased region" description="Low complexity" evidence="2">
    <location>
        <begin position="47"/>
        <end position="63"/>
    </location>
</feature>
<reference evidence="4" key="1">
    <citation type="submission" date="2023-01" db="EMBL/GenBank/DDBJ databases">
        <title>Key to firefly adult light organ development and bioluminescence: homeobox transcription factors regulate luciferase expression and transportation to peroxisome.</title>
        <authorList>
            <person name="Fu X."/>
        </authorList>
    </citation>
    <scope>NUCLEOTIDE SEQUENCE [LARGE SCALE GENOMIC DNA]</scope>
</reference>
<evidence type="ECO:0000256" key="2">
    <source>
        <dbReference type="SAM" id="MobiDB-lite"/>
    </source>
</evidence>
<keyword evidence="4" id="KW-1185">Reference proteome</keyword>